<evidence type="ECO:0000256" key="2">
    <source>
        <dbReference type="ARBA" id="ARBA00022552"/>
    </source>
</evidence>
<keyword evidence="2" id="KW-0698">rRNA processing</keyword>
<reference evidence="8 9" key="1">
    <citation type="submission" date="2019-01" db="EMBL/GenBank/DDBJ databases">
        <title>A draft genome assembly of the solar-powered sea slug Elysia chlorotica.</title>
        <authorList>
            <person name="Cai H."/>
            <person name="Li Q."/>
            <person name="Fang X."/>
            <person name="Li J."/>
            <person name="Curtis N.E."/>
            <person name="Altenburger A."/>
            <person name="Shibata T."/>
            <person name="Feng M."/>
            <person name="Maeda T."/>
            <person name="Schwartz J.A."/>
            <person name="Shigenobu S."/>
            <person name="Lundholm N."/>
            <person name="Nishiyama T."/>
            <person name="Yang H."/>
            <person name="Hasebe M."/>
            <person name="Li S."/>
            <person name="Pierce S.K."/>
            <person name="Wang J."/>
        </authorList>
    </citation>
    <scope>NUCLEOTIDE SEQUENCE [LARGE SCALE GENOMIC DNA]</scope>
    <source>
        <strain evidence="8">EC2010</strain>
        <tissue evidence="8">Whole organism of an adult</tissue>
    </source>
</reference>
<accession>A0A3S1BMY6</accession>
<evidence type="ECO:0000259" key="7">
    <source>
        <dbReference type="Pfam" id="PF09384"/>
    </source>
</evidence>
<evidence type="ECO:0000256" key="1">
    <source>
        <dbReference type="ARBA" id="ARBA00004123"/>
    </source>
</evidence>
<keyword evidence="4" id="KW-0677">Repeat</keyword>
<protein>
    <recommendedName>
        <fullName evidence="7">U3 small nucleolar RNA-associated protein 15 C-terminal domain-containing protein</fullName>
    </recommendedName>
</protein>
<feature type="domain" description="U3 small nucleolar RNA-associated protein 15 C-terminal" evidence="7">
    <location>
        <begin position="16"/>
        <end position="159"/>
    </location>
</feature>
<sequence length="236" mass="25672">CKKCDVYPVVFVPSVQNDAVFELKKRELLAPYDKQLKSFNHSKALDAALQRRFRVGAPEVTVSVMQELIRRGHIRSALSGREDHSLQGILAFIHKNLSNPNFMGTLIDVFNLILDIYGMPVLTNSGPLETQLVKLKELVSTEVRLITGVHQIMGSLDMLFTAADNQTPAGLTAGTDAAEGIKLEGLSSNGMDVDSSPKQKGQADESTVPLLQVIGSQAEQHIKPSKPGRQPSIVSS</sequence>
<dbReference type="GO" id="GO:0005730">
    <property type="term" value="C:nucleolus"/>
    <property type="evidence" value="ECO:0007669"/>
    <property type="project" value="InterPro"/>
</dbReference>
<evidence type="ECO:0000256" key="5">
    <source>
        <dbReference type="ARBA" id="ARBA00023242"/>
    </source>
</evidence>
<comment type="caution">
    <text evidence="8">The sequence shown here is derived from an EMBL/GenBank/DDBJ whole genome shotgun (WGS) entry which is preliminary data.</text>
</comment>
<feature type="non-terminal residue" evidence="8">
    <location>
        <position position="1"/>
    </location>
</feature>
<dbReference type="GO" id="GO:0045943">
    <property type="term" value="P:positive regulation of transcription by RNA polymerase I"/>
    <property type="evidence" value="ECO:0007669"/>
    <property type="project" value="TreeGrafter"/>
</dbReference>
<dbReference type="GO" id="GO:0006364">
    <property type="term" value="P:rRNA processing"/>
    <property type="evidence" value="ECO:0007669"/>
    <property type="project" value="UniProtKB-KW"/>
</dbReference>
<dbReference type="Proteomes" id="UP000271974">
    <property type="component" value="Unassembled WGS sequence"/>
</dbReference>
<evidence type="ECO:0000313" key="9">
    <source>
        <dbReference type="Proteomes" id="UP000271974"/>
    </source>
</evidence>
<evidence type="ECO:0000256" key="4">
    <source>
        <dbReference type="ARBA" id="ARBA00022737"/>
    </source>
</evidence>
<comment type="subcellular location">
    <subcellularLocation>
        <location evidence="1">Nucleus</location>
    </subcellularLocation>
</comment>
<evidence type="ECO:0000256" key="6">
    <source>
        <dbReference type="SAM" id="MobiDB-lite"/>
    </source>
</evidence>
<dbReference type="Pfam" id="PF09384">
    <property type="entry name" value="UTP15_C"/>
    <property type="match status" value="1"/>
</dbReference>
<proteinExistence type="predicted"/>
<dbReference type="InterPro" id="IPR018983">
    <property type="entry name" value="U3_snoRNA-assocProt_15_C"/>
</dbReference>
<organism evidence="8 9">
    <name type="scientific">Elysia chlorotica</name>
    <name type="common">Eastern emerald elysia</name>
    <name type="synonym">Sea slug</name>
    <dbReference type="NCBI Taxonomy" id="188477"/>
    <lineage>
        <taxon>Eukaryota</taxon>
        <taxon>Metazoa</taxon>
        <taxon>Spiralia</taxon>
        <taxon>Lophotrochozoa</taxon>
        <taxon>Mollusca</taxon>
        <taxon>Gastropoda</taxon>
        <taxon>Heterobranchia</taxon>
        <taxon>Euthyneura</taxon>
        <taxon>Panpulmonata</taxon>
        <taxon>Sacoglossa</taxon>
        <taxon>Placobranchoidea</taxon>
        <taxon>Plakobranchidae</taxon>
        <taxon>Elysia</taxon>
    </lineage>
</organism>
<evidence type="ECO:0000256" key="3">
    <source>
        <dbReference type="ARBA" id="ARBA00022574"/>
    </source>
</evidence>
<keyword evidence="9" id="KW-1185">Reference proteome</keyword>
<keyword evidence="5" id="KW-0539">Nucleus</keyword>
<evidence type="ECO:0000313" key="8">
    <source>
        <dbReference type="EMBL" id="RUS70801.1"/>
    </source>
</evidence>
<feature type="region of interest" description="Disordered" evidence="6">
    <location>
        <begin position="186"/>
        <end position="236"/>
    </location>
</feature>
<dbReference type="PANTHER" id="PTHR19924">
    <property type="entry name" value="UTP15 U3 SMALL NUCLEOLAR RNA-ASSOCIATED PROTEIN 15 FAMILY MEMBER"/>
    <property type="match status" value="1"/>
</dbReference>
<dbReference type="AlphaFoldDB" id="A0A3S1BMY6"/>
<dbReference type="STRING" id="188477.A0A3S1BMY6"/>
<name>A0A3S1BMY6_ELYCH</name>
<keyword evidence="3" id="KW-0853">WD repeat</keyword>
<dbReference type="PANTHER" id="PTHR19924:SF26">
    <property type="entry name" value="U3 SMALL NUCLEOLAR RNA-ASSOCIATED PROTEIN 15 HOMOLOG"/>
    <property type="match status" value="1"/>
</dbReference>
<dbReference type="OrthoDB" id="431715at2759"/>
<gene>
    <name evidence="8" type="ORF">EGW08_021436</name>
</gene>
<dbReference type="EMBL" id="RQTK01001331">
    <property type="protein sequence ID" value="RUS70801.1"/>
    <property type="molecule type" value="Genomic_DNA"/>
</dbReference>